<dbReference type="Pfam" id="PF13672">
    <property type="entry name" value="PP2C_2"/>
    <property type="match status" value="1"/>
</dbReference>
<evidence type="ECO:0000259" key="1">
    <source>
        <dbReference type="PROSITE" id="PS51746"/>
    </source>
</evidence>
<dbReference type="GO" id="GO:0004722">
    <property type="term" value="F:protein serine/threonine phosphatase activity"/>
    <property type="evidence" value="ECO:0007669"/>
    <property type="project" value="UniProtKB-EC"/>
</dbReference>
<dbReference type="EC" id="3.1.3.16" evidence="2"/>
<reference evidence="3" key="1">
    <citation type="journal article" date="2019" name="Int. J. Syst. Evol. Microbiol.">
        <title>The Global Catalogue of Microorganisms (GCM) 10K type strain sequencing project: providing services to taxonomists for standard genome sequencing and annotation.</title>
        <authorList>
            <consortium name="The Broad Institute Genomics Platform"/>
            <consortium name="The Broad Institute Genome Sequencing Center for Infectious Disease"/>
            <person name="Wu L."/>
            <person name="Ma J."/>
        </authorList>
    </citation>
    <scope>NUCLEOTIDE SEQUENCE [LARGE SCALE GENOMIC DNA]</scope>
    <source>
        <strain evidence="3">ZS-22-S1</strain>
    </source>
</reference>
<protein>
    <submittedName>
        <fullName evidence="2">PP2C family serine/threonine-protein phosphatase</fullName>
        <ecNumber evidence="2">3.1.3.16</ecNumber>
    </submittedName>
</protein>
<dbReference type="EMBL" id="JBHSIS010000020">
    <property type="protein sequence ID" value="MFC4857613.1"/>
    <property type="molecule type" value="Genomic_DNA"/>
</dbReference>
<dbReference type="Proteomes" id="UP001595859">
    <property type="component" value="Unassembled WGS sequence"/>
</dbReference>
<dbReference type="RefSeq" id="WP_378059604.1">
    <property type="nucleotide sequence ID" value="NZ_JBHSIS010000020.1"/>
</dbReference>
<feature type="domain" description="PPM-type phosphatase" evidence="1">
    <location>
        <begin position="79"/>
        <end position="336"/>
    </location>
</feature>
<accession>A0ABV9SA40</accession>
<proteinExistence type="predicted"/>
<dbReference type="SMART" id="SM00332">
    <property type="entry name" value="PP2Cc"/>
    <property type="match status" value="1"/>
</dbReference>
<dbReference type="PROSITE" id="PS51746">
    <property type="entry name" value="PPM_2"/>
    <property type="match status" value="1"/>
</dbReference>
<dbReference type="InterPro" id="IPR036457">
    <property type="entry name" value="PPM-type-like_dom_sf"/>
</dbReference>
<keyword evidence="3" id="KW-1185">Reference proteome</keyword>
<dbReference type="InterPro" id="IPR001932">
    <property type="entry name" value="PPM-type_phosphatase-like_dom"/>
</dbReference>
<sequence length="344" mass="35053">MTSCPGCRADVGREDRFCESCGESLLVRRTPVGGPVSTPESAACVACGAENVDGDGFCADCGRAQPSGRDRMECDLGMVAGISDKGRRRARNEDSMAYGTVLGADAPPTVVAVVCDGVATSDRADSASQRAVDEAVGVLLDAVLENGDAEVATRAAVARAIEVVSELADPSVPGTAPSCTFVSAVVTPEKVTVGSVGDSRVYWIAAPDTTADGSLRERRSAAMPSQVLTADDTVAAELIAEGMSEEEANSVHQAHALSKWIGADAGDIEPRVVTVEPDGAGHVLLCSDGLWNYVPDAVALAGAMPGEGGMAAVDGLTKLALDLGGHDNITTVLVPFPPTEGSAP</sequence>
<dbReference type="CDD" id="cd00143">
    <property type="entry name" value="PP2Cc"/>
    <property type="match status" value="1"/>
</dbReference>
<evidence type="ECO:0000313" key="2">
    <source>
        <dbReference type="EMBL" id="MFC4857613.1"/>
    </source>
</evidence>
<dbReference type="SUPFAM" id="SSF81606">
    <property type="entry name" value="PP2C-like"/>
    <property type="match status" value="1"/>
</dbReference>
<dbReference type="Gene3D" id="3.60.40.10">
    <property type="entry name" value="PPM-type phosphatase domain"/>
    <property type="match status" value="1"/>
</dbReference>
<name>A0ABV9SA40_9PSEU</name>
<gene>
    <name evidence="2" type="ORF">ACFPCV_29290</name>
</gene>
<comment type="caution">
    <text evidence="2">The sequence shown here is derived from an EMBL/GenBank/DDBJ whole genome shotgun (WGS) entry which is preliminary data.</text>
</comment>
<keyword evidence="2" id="KW-0378">Hydrolase</keyword>
<organism evidence="2 3">
    <name type="scientific">Actinophytocola glycyrrhizae</name>
    <dbReference type="NCBI Taxonomy" id="2044873"/>
    <lineage>
        <taxon>Bacteria</taxon>
        <taxon>Bacillati</taxon>
        <taxon>Actinomycetota</taxon>
        <taxon>Actinomycetes</taxon>
        <taxon>Pseudonocardiales</taxon>
        <taxon>Pseudonocardiaceae</taxon>
    </lineage>
</organism>
<evidence type="ECO:0000313" key="3">
    <source>
        <dbReference type="Proteomes" id="UP001595859"/>
    </source>
</evidence>
<dbReference type="InterPro" id="IPR025874">
    <property type="entry name" value="DZR"/>
</dbReference>
<dbReference type="Pfam" id="PF12773">
    <property type="entry name" value="DZR"/>
    <property type="match status" value="1"/>
</dbReference>